<name>A0A8S5QSA4_9CAUD</name>
<sequence>MKDVPYFRFWCYKVLPLVYDNSLSYYEVLCKVVRYINDLIEQDKIFGNELANLLKDLEKVKEWINNFDTSFVEELIKIYIATMILVEISDSGYIIYNIPESWKDITFNTTGLDIKLKIQPEYGHLVLSY</sequence>
<accession>A0A8S5QSA4</accession>
<reference evidence="1" key="1">
    <citation type="journal article" date="2021" name="Proc. Natl. Acad. Sci. U.S.A.">
        <title>A Catalog of Tens of Thousands of Viruses from Human Metagenomes Reveals Hidden Associations with Chronic Diseases.</title>
        <authorList>
            <person name="Tisza M.J."/>
            <person name="Buck C.B."/>
        </authorList>
    </citation>
    <scope>NUCLEOTIDE SEQUENCE</scope>
    <source>
        <strain evidence="1">Ct3lO13</strain>
    </source>
</reference>
<proteinExistence type="predicted"/>
<organism evidence="1">
    <name type="scientific">Podoviridae sp. ct3lO13</name>
    <dbReference type="NCBI Taxonomy" id="2826538"/>
    <lineage>
        <taxon>Viruses</taxon>
        <taxon>Duplodnaviria</taxon>
        <taxon>Heunggongvirae</taxon>
        <taxon>Uroviricota</taxon>
        <taxon>Caudoviricetes</taxon>
    </lineage>
</organism>
<dbReference type="EMBL" id="BK015715">
    <property type="protein sequence ID" value="DAE21705.1"/>
    <property type="molecule type" value="Genomic_DNA"/>
</dbReference>
<protein>
    <submittedName>
        <fullName evidence="1">Uncharacterized protein</fullName>
    </submittedName>
</protein>
<evidence type="ECO:0000313" key="1">
    <source>
        <dbReference type="EMBL" id="DAE21705.1"/>
    </source>
</evidence>